<dbReference type="Proteomes" id="UP000186583">
    <property type="component" value="Unassembled WGS sequence"/>
</dbReference>
<gene>
    <name evidence="2" type="ORF">CCHL11_05359</name>
</gene>
<organism evidence="2 3">
    <name type="scientific">Colletotrichum chlorophyti</name>
    <dbReference type="NCBI Taxonomy" id="708187"/>
    <lineage>
        <taxon>Eukaryota</taxon>
        <taxon>Fungi</taxon>
        <taxon>Dikarya</taxon>
        <taxon>Ascomycota</taxon>
        <taxon>Pezizomycotina</taxon>
        <taxon>Sordariomycetes</taxon>
        <taxon>Hypocreomycetidae</taxon>
        <taxon>Glomerellales</taxon>
        <taxon>Glomerellaceae</taxon>
        <taxon>Colletotrichum</taxon>
    </lineage>
</organism>
<dbReference type="Pfam" id="PF01266">
    <property type="entry name" value="DAO"/>
    <property type="match status" value="1"/>
</dbReference>
<feature type="domain" description="FAD dependent oxidoreductase" evidence="1">
    <location>
        <begin position="45"/>
        <end position="423"/>
    </location>
</feature>
<accession>A0A1Q8RNF6</accession>
<dbReference type="Gene3D" id="3.50.50.60">
    <property type="entry name" value="FAD/NAD(P)-binding domain"/>
    <property type="match status" value="1"/>
</dbReference>
<dbReference type="PANTHER" id="PTHR13847">
    <property type="entry name" value="SARCOSINE DEHYDROGENASE-RELATED"/>
    <property type="match status" value="1"/>
</dbReference>
<evidence type="ECO:0000313" key="2">
    <source>
        <dbReference type="EMBL" id="OLN85854.1"/>
    </source>
</evidence>
<dbReference type="PANTHER" id="PTHR13847:SF129">
    <property type="entry name" value="FAD DEPENDENT OXIDOREDUCTASE"/>
    <property type="match status" value="1"/>
</dbReference>
<evidence type="ECO:0000313" key="3">
    <source>
        <dbReference type="Proteomes" id="UP000186583"/>
    </source>
</evidence>
<dbReference type="Gene3D" id="3.30.9.10">
    <property type="entry name" value="D-Amino Acid Oxidase, subunit A, domain 2"/>
    <property type="match status" value="1"/>
</dbReference>
<name>A0A1Q8RNF6_9PEZI</name>
<reference evidence="2 3" key="1">
    <citation type="submission" date="2016-11" db="EMBL/GenBank/DDBJ databases">
        <title>Draft Genome Assembly of Colletotrichum chlorophyti a pathogen of herbaceous plants.</title>
        <authorList>
            <person name="Gan P."/>
            <person name="Narusaka M."/>
            <person name="Tsushima A."/>
            <person name="Narusaka Y."/>
            <person name="Takano Y."/>
            <person name="Shirasu K."/>
        </authorList>
    </citation>
    <scope>NUCLEOTIDE SEQUENCE [LARGE SCALE GENOMIC DNA]</scope>
    <source>
        <strain evidence="2 3">NTL11</strain>
    </source>
</reference>
<keyword evidence="3" id="KW-1185">Reference proteome</keyword>
<protein>
    <submittedName>
        <fullName evidence="2">Gamma-glutamylputrescine oxidoreductase 1</fullName>
    </submittedName>
</protein>
<sequence>MTGATLRPNQADLPSARSTRSYWHCEPSAALLGHRTTAALPPTADVVVIGTGITGAFAVRELMETGGTTKVLVLEAREVCWGATGRNGGHCQPVTYSPNHAIADFELRNYGHLRDFIAENSVPCDWVPLRGCHALFTPDLVAAAEAHIAALPAHLAGGVRLVTDAESLRGLRVPDAVGAVVQETAASVWPYKLVAWIFEDLLRRFGEDGGRLNLQTNTPVTRLQRLEAEDAKWIVHTDRGQVAAKQVLLASNAYTSRLLPAFSDLIVPVRGQVATLRPEPRTELGRSYVFMASSDGEEPNRDDYLIQRPGPGLEMILGGGRAQGAGRGVGVSDDDEVDAVVATYLRRAGARNVDLGGRGQAGDTELEATYEWTGIMGFSRDGRPWVGAVPEGDAFGGGEGLWVCAGYTGHGMPQAALCGRAVAGMMAGGDDAVELPAGFLVSEGRAEEARGLPGIKEMDDADMFLL</sequence>
<evidence type="ECO:0000259" key="1">
    <source>
        <dbReference type="Pfam" id="PF01266"/>
    </source>
</evidence>
<dbReference type="SUPFAM" id="SSF51905">
    <property type="entry name" value="FAD/NAD(P)-binding domain"/>
    <property type="match status" value="1"/>
</dbReference>
<proteinExistence type="predicted"/>
<dbReference type="InterPro" id="IPR006076">
    <property type="entry name" value="FAD-dep_OxRdtase"/>
</dbReference>
<dbReference type="STRING" id="708187.A0A1Q8RNF6"/>
<dbReference type="InterPro" id="IPR036188">
    <property type="entry name" value="FAD/NAD-bd_sf"/>
</dbReference>
<comment type="caution">
    <text evidence="2">The sequence shown here is derived from an EMBL/GenBank/DDBJ whole genome shotgun (WGS) entry which is preliminary data.</text>
</comment>
<dbReference type="OrthoDB" id="429143at2759"/>
<dbReference type="AlphaFoldDB" id="A0A1Q8RNF6"/>
<dbReference type="GO" id="GO:0005737">
    <property type="term" value="C:cytoplasm"/>
    <property type="evidence" value="ECO:0007669"/>
    <property type="project" value="TreeGrafter"/>
</dbReference>
<dbReference type="EMBL" id="MPGH01000138">
    <property type="protein sequence ID" value="OLN85854.1"/>
    <property type="molecule type" value="Genomic_DNA"/>
</dbReference>